<gene>
    <name evidence="2" type="ORF">SDC9_117974</name>
</gene>
<feature type="transmembrane region" description="Helical" evidence="1">
    <location>
        <begin position="42"/>
        <end position="71"/>
    </location>
</feature>
<keyword evidence="1" id="KW-0472">Membrane</keyword>
<keyword evidence="1" id="KW-1133">Transmembrane helix</keyword>
<evidence type="ECO:0000256" key="1">
    <source>
        <dbReference type="SAM" id="Phobius"/>
    </source>
</evidence>
<proteinExistence type="predicted"/>
<feature type="transmembrane region" description="Helical" evidence="1">
    <location>
        <begin position="252"/>
        <end position="270"/>
    </location>
</feature>
<reference evidence="2" key="1">
    <citation type="submission" date="2019-08" db="EMBL/GenBank/DDBJ databases">
        <authorList>
            <person name="Kucharzyk K."/>
            <person name="Murdoch R.W."/>
            <person name="Higgins S."/>
            <person name="Loffler F."/>
        </authorList>
    </citation>
    <scope>NUCLEOTIDE SEQUENCE</scope>
</reference>
<keyword evidence="1" id="KW-0812">Transmembrane</keyword>
<feature type="transmembrane region" description="Helical" evidence="1">
    <location>
        <begin position="83"/>
        <end position="103"/>
    </location>
</feature>
<dbReference type="EMBL" id="VSSQ01023846">
    <property type="protein sequence ID" value="MPM71011.1"/>
    <property type="molecule type" value="Genomic_DNA"/>
</dbReference>
<accession>A0A645C234</accession>
<dbReference type="AlphaFoldDB" id="A0A645C234"/>
<feature type="transmembrane region" description="Helical" evidence="1">
    <location>
        <begin position="16"/>
        <end position="36"/>
    </location>
</feature>
<evidence type="ECO:0000313" key="2">
    <source>
        <dbReference type="EMBL" id="MPM71011.1"/>
    </source>
</evidence>
<name>A0A645C234_9ZZZZ</name>
<feature type="transmembrane region" description="Helical" evidence="1">
    <location>
        <begin position="189"/>
        <end position="208"/>
    </location>
</feature>
<feature type="transmembrane region" description="Helical" evidence="1">
    <location>
        <begin position="214"/>
        <end position="231"/>
    </location>
</feature>
<protein>
    <submittedName>
        <fullName evidence="2">Uncharacterized protein</fullName>
    </submittedName>
</protein>
<feature type="transmembrane region" description="Helical" evidence="1">
    <location>
        <begin position="154"/>
        <end position="175"/>
    </location>
</feature>
<organism evidence="2">
    <name type="scientific">bioreactor metagenome</name>
    <dbReference type="NCBI Taxonomy" id="1076179"/>
    <lineage>
        <taxon>unclassified sequences</taxon>
        <taxon>metagenomes</taxon>
        <taxon>ecological metagenomes</taxon>
    </lineage>
</organism>
<sequence>MVVSTNYTSFFNPYNYAVFDLYLFLLTMIMIAIVRIKYVRFLIPILCIVCVAIHEVYVTTYMVIIGCVLLYELVKSKFSFRNILLTAVSYLSIIGSFVLLQFFTKPLPYSSSEQLIKALAPTTDINMNKGVFDFGYFYNNSLKENFDLLFNTHIGAAFLTLLLISPIYLLFFYIWKNMISFSKTKLEKFVYFVFAVSPIVILPSFFIAIDYDRWFAAINVTQFVLIFYLYITKDKHMHKTIQKLQLFYQKHSWIFISLILYFSALTFLKINTTGFIGEYLKEHFVWR</sequence>
<comment type="caution">
    <text evidence="2">The sequence shown here is derived from an EMBL/GenBank/DDBJ whole genome shotgun (WGS) entry which is preliminary data.</text>
</comment>